<evidence type="ECO:0000256" key="1">
    <source>
        <dbReference type="ARBA" id="ARBA00006637"/>
    </source>
</evidence>
<gene>
    <name evidence="12" type="ORF">GA0074695_6459</name>
</gene>
<evidence type="ECO:0000313" key="12">
    <source>
        <dbReference type="EMBL" id="SCF38918.1"/>
    </source>
</evidence>
<evidence type="ECO:0000256" key="2">
    <source>
        <dbReference type="ARBA" id="ARBA00022741"/>
    </source>
</evidence>
<organism evidence="12 13">
    <name type="scientific">Micromonospora viridifaciens</name>
    <dbReference type="NCBI Taxonomy" id="1881"/>
    <lineage>
        <taxon>Bacteria</taxon>
        <taxon>Bacillati</taxon>
        <taxon>Actinomycetota</taxon>
        <taxon>Actinomycetes</taxon>
        <taxon>Micromonosporales</taxon>
        <taxon>Micromonosporaceae</taxon>
        <taxon>Micromonospora</taxon>
    </lineage>
</organism>
<dbReference type="GO" id="GO:0003677">
    <property type="term" value="F:DNA binding"/>
    <property type="evidence" value="ECO:0007669"/>
    <property type="project" value="InterPro"/>
</dbReference>
<dbReference type="AlphaFoldDB" id="A0A1C5A103"/>
<dbReference type="Pfam" id="PF04851">
    <property type="entry name" value="ResIII"/>
    <property type="match status" value="1"/>
</dbReference>
<dbReference type="InterPro" id="IPR032830">
    <property type="entry name" value="XPB/Ssl2_N"/>
</dbReference>
<dbReference type="SMART" id="SM00487">
    <property type="entry name" value="DEXDc"/>
    <property type="match status" value="1"/>
</dbReference>
<feature type="domain" description="Helicase ATP-binding" evidence="10">
    <location>
        <begin position="196"/>
        <end position="350"/>
    </location>
</feature>
<keyword evidence="6" id="KW-0413">Isomerase</keyword>
<evidence type="ECO:0000256" key="3">
    <source>
        <dbReference type="ARBA" id="ARBA00022801"/>
    </source>
</evidence>
<dbReference type="PROSITE" id="PS51192">
    <property type="entry name" value="HELICASE_ATP_BIND_1"/>
    <property type="match status" value="1"/>
</dbReference>
<dbReference type="PRINTS" id="PR00851">
    <property type="entry name" value="XRODRMPGMNTB"/>
</dbReference>
<dbReference type="Gene3D" id="3.40.50.300">
    <property type="entry name" value="P-loop containing nucleotide triphosphate hydrolases"/>
    <property type="match status" value="2"/>
</dbReference>
<name>A0A1C5A103_MICVI</name>
<dbReference type="EMBL" id="LT607411">
    <property type="protein sequence ID" value="SCF38918.1"/>
    <property type="molecule type" value="Genomic_DNA"/>
</dbReference>
<evidence type="ECO:0000259" key="11">
    <source>
        <dbReference type="PROSITE" id="PS51194"/>
    </source>
</evidence>
<dbReference type="OrthoDB" id="3713880at2"/>
<evidence type="ECO:0000256" key="9">
    <source>
        <dbReference type="ARBA" id="ARBA00048988"/>
    </source>
</evidence>
<keyword evidence="2" id="KW-0547">Nucleotide-binding</keyword>
<dbReference type="InterPro" id="IPR001650">
    <property type="entry name" value="Helicase_C-like"/>
</dbReference>
<evidence type="ECO:0000256" key="5">
    <source>
        <dbReference type="ARBA" id="ARBA00022840"/>
    </source>
</evidence>
<dbReference type="InterPro" id="IPR032438">
    <property type="entry name" value="ERCC3_RAD25_C"/>
</dbReference>
<comment type="catalytic activity">
    <reaction evidence="7">
        <text>Couples ATP hydrolysis with the unwinding of duplex DNA by translocating in the 3'-5' direction.</text>
        <dbReference type="EC" id="5.6.2.4"/>
    </reaction>
</comment>
<dbReference type="GO" id="GO:0043138">
    <property type="term" value="F:3'-5' DNA helicase activity"/>
    <property type="evidence" value="ECO:0007669"/>
    <property type="project" value="UniProtKB-EC"/>
</dbReference>
<dbReference type="PROSITE" id="PS51194">
    <property type="entry name" value="HELICASE_CTER"/>
    <property type="match status" value="1"/>
</dbReference>
<dbReference type="SMART" id="SM00490">
    <property type="entry name" value="HELICc"/>
    <property type="match status" value="1"/>
</dbReference>
<dbReference type="EC" id="5.6.2.4" evidence="8"/>
<evidence type="ECO:0000259" key="10">
    <source>
        <dbReference type="PROSITE" id="PS51192"/>
    </source>
</evidence>
<dbReference type="CDD" id="cd18789">
    <property type="entry name" value="SF2_C_XPB"/>
    <property type="match status" value="1"/>
</dbReference>
<keyword evidence="3" id="KW-0378">Hydrolase</keyword>
<keyword evidence="5" id="KW-0067">ATP-binding</keyword>
<comment type="catalytic activity">
    <reaction evidence="9">
        <text>ATP + H2O = ADP + phosphate + H(+)</text>
        <dbReference type="Rhea" id="RHEA:13065"/>
        <dbReference type="ChEBI" id="CHEBI:15377"/>
        <dbReference type="ChEBI" id="CHEBI:15378"/>
        <dbReference type="ChEBI" id="CHEBI:30616"/>
        <dbReference type="ChEBI" id="CHEBI:43474"/>
        <dbReference type="ChEBI" id="CHEBI:456216"/>
        <dbReference type="EC" id="5.6.2.4"/>
    </reaction>
</comment>
<dbReference type="PANTHER" id="PTHR11274">
    <property type="entry name" value="RAD25/XP-B DNA REPAIR HELICASE"/>
    <property type="match status" value="1"/>
</dbReference>
<dbReference type="GO" id="GO:0016787">
    <property type="term" value="F:hydrolase activity"/>
    <property type="evidence" value="ECO:0007669"/>
    <property type="project" value="UniProtKB-KW"/>
</dbReference>
<sequence length="559" mass="61702">MSGGPLIVQSDKTLLLEIDHPDAQACRMAIAPFAELERSPEHVHTYRLTPLGLWNARAAGHDAEGVVDALIKYSRYPVPHALLVDVAETMDRYGRLQLVNDPAHGLVLRALDRVVLIEVAKSKKLAGMLGAKLDDDTIAVHPSERGRLKQALLKLGWPAEDLAGYVDGEAHPIELAEAGKDGVKPWTLRSYQREAVETFWAGGSGVVVLPCGAGKTLVGAAAMAEAKATTLILVTNTVAGRQWKRELIARTSLTEEEIGEYSGERKEIRPVTIATYQVLTSRKKGAFTHLDLFNARDWGLVIYDEVHLLPAPIFRFTADLQARRRLGLTATLVREDGREGDVFSLIGPKRYDAPWKDIEAQGWIAPAECTEVRVTLTDAERMAYATAEAEERYRMAATARTKLPVVRALVDRHPDEQVLVIGGYIDQLHQLGEYLDAPIVQGSTTNKERERLFDAFRSGEVRTLVISKVGNFSIDLPEAAVAIQVSGTFGSRQEEAQRLGRVLRPKADGRQAHFYTVVSRDTIDTEYAAHRQRFLAEQGYAYTIVDADDVLGPSLPSFD</sequence>
<dbReference type="NCBIfam" id="NF045503">
    <property type="entry name" value="repair_heli_XPB"/>
    <property type="match status" value="1"/>
</dbReference>
<proteinExistence type="inferred from homology"/>
<dbReference type="SUPFAM" id="SSF52540">
    <property type="entry name" value="P-loop containing nucleoside triphosphate hydrolases"/>
    <property type="match status" value="2"/>
</dbReference>
<evidence type="ECO:0000256" key="4">
    <source>
        <dbReference type="ARBA" id="ARBA00022806"/>
    </source>
</evidence>
<dbReference type="Pfam" id="PF16203">
    <property type="entry name" value="ERCC3_RAD25_C"/>
    <property type="match status" value="1"/>
</dbReference>
<protein>
    <recommendedName>
        <fullName evidence="8">DNA 3'-5' helicase</fullName>
        <ecNumber evidence="8">5.6.2.4</ecNumber>
    </recommendedName>
</protein>
<evidence type="ECO:0000256" key="6">
    <source>
        <dbReference type="ARBA" id="ARBA00023235"/>
    </source>
</evidence>
<keyword evidence="4" id="KW-0347">Helicase</keyword>
<dbReference type="PANTHER" id="PTHR11274:SF0">
    <property type="entry name" value="GENERAL TRANSCRIPTION AND DNA REPAIR FACTOR IIH HELICASE SUBUNIT XPB"/>
    <property type="match status" value="1"/>
</dbReference>
<dbReference type="InterPro" id="IPR027417">
    <property type="entry name" value="P-loop_NTPase"/>
</dbReference>
<dbReference type="InterPro" id="IPR050615">
    <property type="entry name" value="ATP-dep_DNA_Helicase"/>
</dbReference>
<dbReference type="Pfam" id="PF13625">
    <property type="entry name" value="Helicase_C_3"/>
    <property type="match status" value="1"/>
</dbReference>
<dbReference type="InterPro" id="IPR006935">
    <property type="entry name" value="Helicase/UvrB_N"/>
</dbReference>
<keyword evidence="13" id="KW-1185">Reference proteome</keyword>
<reference evidence="13" key="1">
    <citation type="submission" date="2016-06" db="EMBL/GenBank/DDBJ databases">
        <authorList>
            <person name="Varghese N."/>
            <person name="Submissions Spin"/>
        </authorList>
    </citation>
    <scope>NUCLEOTIDE SEQUENCE [LARGE SCALE GENOMIC DNA]</scope>
    <source>
        <strain evidence="13">DSM 43909</strain>
    </source>
</reference>
<comment type="similarity">
    <text evidence="1">Belongs to the helicase family. RAD25/XPB subfamily.</text>
</comment>
<feature type="domain" description="Helicase C-terminal" evidence="11">
    <location>
        <begin position="404"/>
        <end position="552"/>
    </location>
</feature>
<evidence type="ECO:0000256" key="8">
    <source>
        <dbReference type="ARBA" id="ARBA00034808"/>
    </source>
</evidence>
<evidence type="ECO:0000256" key="7">
    <source>
        <dbReference type="ARBA" id="ARBA00034617"/>
    </source>
</evidence>
<dbReference type="Proteomes" id="UP000198242">
    <property type="component" value="Chromosome I"/>
</dbReference>
<dbReference type="InterPro" id="IPR014001">
    <property type="entry name" value="Helicase_ATP-bd"/>
</dbReference>
<evidence type="ECO:0000313" key="13">
    <source>
        <dbReference type="Proteomes" id="UP000198242"/>
    </source>
</evidence>
<dbReference type="GO" id="GO:0005524">
    <property type="term" value="F:ATP binding"/>
    <property type="evidence" value="ECO:0007669"/>
    <property type="project" value="UniProtKB-KW"/>
</dbReference>
<dbReference type="RefSeq" id="WP_089009599.1">
    <property type="nucleotide sequence ID" value="NZ_LT607411.1"/>
</dbReference>
<accession>A0A1C5A103</accession>